<keyword evidence="4" id="KW-1185">Reference proteome</keyword>
<dbReference type="KEGG" id="pef:A7E78_09065"/>
<dbReference type="PROSITE" id="PS51257">
    <property type="entry name" value="PROKAR_LIPOPROTEIN"/>
    <property type="match status" value="1"/>
</dbReference>
<dbReference type="OrthoDB" id="5387482at2"/>
<sequence>MKIFIFTALTVIALCGCAMFTSWKAIPPPGGCDQCHTVPISANWTVAYTPATLSDESGKYSWQTEESILPEQESPMQQQKVSGEPCFRCHRGPSKAHTERMGRYHH</sequence>
<dbReference type="RefSeq" id="WP_072283936.1">
    <property type="nucleotide sequence ID" value="NZ_CP015519.1"/>
</dbReference>
<proteinExistence type="predicted"/>
<keyword evidence="2" id="KW-0732">Signal</keyword>
<name>A0A1L3GPZ6_9BACT</name>
<feature type="compositionally biased region" description="Basic and acidic residues" evidence="1">
    <location>
        <begin position="96"/>
        <end position="106"/>
    </location>
</feature>
<organism evidence="3 4">
    <name type="scientific">Syntrophotalea acetylenivorans</name>
    <dbReference type="NCBI Taxonomy" id="1842532"/>
    <lineage>
        <taxon>Bacteria</taxon>
        <taxon>Pseudomonadati</taxon>
        <taxon>Thermodesulfobacteriota</taxon>
        <taxon>Desulfuromonadia</taxon>
        <taxon>Desulfuromonadales</taxon>
        <taxon>Syntrophotaleaceae</taxon>
        <taxon>Syntrophotalea</taxon>
    </lineage>
</organism>
<dbReference type="InterPro" id="IPR036280">
    <property type="entry name" value="Multihaem_cyt_sf"/>
</dbReference>
<evidence type="ECO:0000313" key="3">
    <source>
        <dbReference type="EMBL" id="APG27973.1"/>
    </source>
</evidence>
<evidence type="ECO:0000256" key="2">
    <source>
        <dbReference type="SAM" id="SignalP"/>
    </source>
</evidence>
<dbReference type="SUPFAM" id="SSF48695">
    <property type="entry name" value="Multiheme cytochromes"/>
    <property type="match status" value="1"/>
</dbReference>
<accession>A0A1L3GPZ6</accession>
<dbReference type="AlphaFoldDB" id="A0A1L3GPZ6"/>
<gene>
    <name evidence="3" type="ORF">A7E78_09065</name>
</gene>
<evidence type="ECO:0000256" key="1">
    <source>
        <dbReference type="SAM" id="MobiDB-lite"/>
    </source>
</evidence>
<feature type="chain" id="PRO_5012453597" evidence="2">
    <location>
        <begin position="25"/>
        <end position="106"/>
    </location>
</feature>
<dbReference type="Proteomes" id="UP000182517">
    <property type="component" value="Chromosome"/>
</dbReference>
<feature type="signal peptide" evidence="2">
    <location>
        <begin position="1"/>
        <end position="24"/>
    </location>
</feature>
<reference evidence="3 4" key="1">
    <citation type="journal article" date="2017" name="Genome Announc.">
        <title>Complete Genome Sequences of Two Acetylene-Fermenting Pelobacter acetylenicus Strains.</title>
        <authorList>
            <person name="Sutton J.M."/>
            <person name="Baesman S.M."/>
            <person name="Fierst J.L."/>
            <person name="Poret-Peterson A.T."/>
            <person name="Oremland R.S."/>
            <person name="Dunlap D.S."/>
            <person name="Akob D.M."/>
        </authorList>
    </citation>
    <scope>NUCLEOTIDE SEQUENCE [LARGE SCALE GENOMIC DNA]</scope>
    <source>
        <strain evidence="3 4">SFB93</strain>
    </source>
</reference>
<dbReference type="EMBL" id="CP015519">
    <property type="protein sequence ID" value="APG27973.1"/>
    <property type="molecule type" value="Genomic_DNA"/>
</dbReference>
<dbReference type="STRING" id="1842532.A7E78_09065"/>
<protein>
    <submittedName>
        <fullName evidence="3">Cytochrome C</fullName>
    </submittedName>
</protein>
<evidence type="ECO:0000313" key="4">
    <source>
        <dbReference type="Proteomes" id="UP000182517"/>
    </source>
</evidence>
<feature type="region of interest" description="Disordered" evidence="1">
    <location>
        <begin position="70"/>
        <end position="106"/>
    </location>
</feature>